<dbReference type="Proteomes" id="UP000289805">
    <property type="component" value="Unassembled WGS sequence"/>
</dbReference>
<keyword evidence="4" id="KW-0378">Hydrolase</keyword>
<reference evidence="12 13" key="1">
    <citation type="submission" date="2019-01" db="EMBL/GenBank/DDBJ databases">
        <title>Oerskovia turbata Genome sequencing and assembly.</title>
        <authorList>
            <person name="Dou T."/>
        </authorList>
    </citation>
    <scope>NUCLEOTIDE SEQUENCE [LARGE SCALE GENOMIC DNA]</scope>
    <source>
        <strain evidence="11 12">JCM12123</strain>
        <strain evidence="10 13">JCM3160</strain>
    </source>
</reference>
<dbReference type="InterPro" id="IPR015882">
    <property type="entry name" value="HEX_bac_N"/>
</dbReference>
<feature type="domain" description="Glycoside hydrolase family 20 catalytic" evidence="8">
    <location>
        <begin position="159"/>
        <end position="323"/>
    </location>
</feature>
<evidence type="ECO:0000259" key="9">
    <source>
        <dbReference type="Pfam" id="PF02838"/>
    </source>
</evidence>
<gene>
    <name evidence="10" type="ORF">EQW73_05145</name>
    <name evidence="11" type="ORF">EQW78_08640</name>
</gene>
<dbReference type="Gene3D" id="3.20.20.80">
    <property type="entry name" value="Glycosidases"/>
    <property type="match status" value="1"/>
</dbReference>
<evidence type="ECO:0000313" key="13">
    <source>
        <dbReference type="Proteomes" id="UP000290517"/>
    </source>
</evidence>
<dbReference type="InterPro" id="IPR017853">
    <property type="entry name" value="GH"/>
</dbReference>
<feature type="compositionally biased region" description="Basic and acidic residues" evidence="7">
    <location>
        <begin position="7"/>
        <end position="18"/>
    </location>
</feature>
<evidence type="ECO:0000256" key="3">
    <source>
        <dbReference type="ARBA" id="ARBA00012663"/>
    </source>
</evidence>
<evidence type="ECO:0000256" key="2">
    <source>
        <dbReference type="ARBA" id="ARBA00006285"/>
    </source>
</evidence>
<keyword evidence="13" id="KW-1185">Reference proteome</keyword>
<accession>A0A4Q1KWA7</accession>
<dbReference type="EMBL" id="SDJR01000003">
    <property type="protein sequence ID" value="RXR26868.1"/>
    <property type="molecule type" value="Genomic_DNA"/>
</dbReference>
<evidence type="ECO:0000313" key="11">
    <source>
        <dbReference type="EMBL" id="RXR34601.1"/>
    </source>
</evidence>
<proteinExistence type="inferred from homology"/>
<evidence type="ECO:0000256" key="1">
    <source>
        <dbReference type="ARBA" id="ARBA00001231"/>
    </source>
</evidence>
<evidence type="ECO:0000256" key="5">
    <source>
        <dbReference type="ARBA" id="ARBA00023295"/>
    </source>
</evidence>
<dbReference type="InterPro" id="IPR015883">
    <property type="entry name" value="Glyco_hydro_20_cat"/>
</dbReference>
<feature type="region of interest" description="Disordered" evidence="7">
    <location>
        <begin position="1"/>
        <end position="22"/>
    </location>
</feature>
<dbReference type="GO" id="GO:0016020">
    <property type="term" value="C:membrane"/>
    <property type="evidence" value="ECO:0007669"/>
    <property type="project" value="TreeGrafter"/>
</dbReference>
<dbReference type="Pfam" id="PF02838">
    <property type="entry name" value="Glyco_hydro_20b"/>
    <property type="match status" value="1"/>
</dbReference>
<organism evidence="11 12">
    <name type="scientific">Oerskovia turbata</name>
    <dbReference type="NCBI Taxonomy" id="1713"/>
    <lineage>
        <taxon>Bacteria</taxon>
        <taxon>Bacillati</taxon>
        <taxon>Actinomycetota</taxon>
        <taxon>Actinomycetes</taxon>
        <taxon>Micrococcales</taxon>
        <taxon>Cellulomonadaceae</taxon>
        <taxon>Oerskovia</taxon>
    </lineage>
</organism>
<evidence type="ECO:0000256" key="7">
    <source>
        <dbReference type="SAM" id="MobiDB-lite"/>
    </source>
</evidence>
<dbReference type="CDD" id="cd06568">
    <property type="entry name" value="GH20_SpHex_like"/>
    <property type="match status" value="1"/>
</dbReference>
<dbReference type="InterPro" id="IPR025705">
    <property type="entry name" value="Beta_hexosaminidase_sua/sub"/>
</dbReference>
<dbReference type="GO" id="GO:0030203">
    <property type="term" value="P:glycosaminoglycan metabolic process"/>
    <property type="evidence" value="ECO:0007669"/>
    <property type="project" value="TreeGrafter"/>
</dbReference>
<feature type="active site" description="Proton donor" evidence="6">
    <location>
        <position position="322"/>
    </location>
</feature>
<dbReference type="Proteomes" id="UP000290517">
    <property type="component" value="Unassembled WGS sequence"/>
</dbReference>
<dbReference type="GO" id="GO:0004563">
    <property type="term" value="F:beta-N-acetylhexosaminidase activity"/>
    <property type="evidence" value="ECO:0007669"/>
    <property type="project" value="UniProtKB-EC"/>
</dbReference>
<dbReference type="EMBL" id="SDJQ01000010">
    <property type="protein sequence ID" value="RXR34601.1"/>
    <property type="molecule type" value="Genomic_DNA"/>
</dbReference>
<dbReference type="STRING" id="1713.GCA_000718325_00305"/>
<comment type="similarity">
    <text evidence="2">Belongs to the glycosyl hydrolase 20 family.</text>
</comment>
<dbReference type="SUPFAM" id="SSF55545">
    <property type="entry name" value="beta-N-acetylhexosaminidase-like domain"/>
    <property type="match status" value="1"/>
</dbReference>
<dbReference type="PANTHER" id="PTHR22600:SF57">
    <property type="entry name" value="BETA-N-ACETYLHEXOSAMINIDASE"/>
    <property type="match status" value="1"/>
</dbReference>
<evidence type="ECO:0000259" key="8">
    <source>
        <dbReference type="Pfam" id="PF00728"/>
    </source>
</evidence>
<dbReference type="EC" id="3.2.1.52" evidence="3"/>
<evidence type="ECO:0000313" key="12">
    <source>
        <dbReference type="Proteomes" id="UP000289805"/>
    </source>
</evidence>
<dbReference type="PANTHER" id="PTHR22600">
    <property type="entry name" value="BETA-HEXOSAMINIDASE"/>
    <property type="match status" value="1"/>
</dbReference>
<evidence type="ECO:0000256" key="4">
    <source>
        <dbReference type="ARBA" id="ARBA00022801"/>
    </source>
</evidence>
<keyword evidence="5" id="KW-0326">Glycosidase</keyword>
<feature type="domain" description="Glycoside hydrolase family 20 catalytic" evidence="8">
    <location>
        <begin position="332"/>
        <end position="474"/>
    </location>
</feature>
<protein>
    <recommendedName>
        <fullName evidence="3">beta-N-acetylhexosaminidase</fullName>
        <ecNumber evidence="3">3.2.1.52</ecNumber>
    </recommendedName>
</protein>
<feature type="domain" description="Beta-hexosaminidase bacterial type N-terminal" evidence="9">
    <location>
        <begin position="26"/>
        <end position="156"/>
    </location>
</feature>
<evidence type="ECO:0000313" key="10">
    <source>
        <dbReference type="EMBL" id="RXR26868.1"/>
    </source>
</evidence>
<dbReference type="Gene3D" id="3.30.379.10">
    <property type="entry name" value="Chitobiase/beta-hexosaminidase domain 2-like"/>
    <property type="match status" value="1"/>
</dbReference>
<evidence type="ECO:0000256" key="6">
    <source>
        <dbReference type="PIRSR" id="PIRSR625705-1"/>
    </source>
</evidence>
<dbReference type="AlphaFoldDB" id="A0A4Q1KWA7"/>
<comment type="catalytic activity">
    <reaction evidence="1">
        <text>Hydrolysis of terminal non-reducing N-acetyl-D-hexosamine residues in N-acetyl-beta-D-hexosaminides.</text>
        <dbReference type="EC" id="3.2.1.52"/>
    </reaction>
</comment>
<comment type="caution">
    <text evidence="11">The sequence shown here is derived from an EMBL/GenBank/DDBJ whole genome shotgun (WGS) entry which is preliminary data.</text>
</comment>
<dbReference type="InterPro" id="IPR029018">
    <property type="entry name" value="Hex-like_dom2"/>
</dbReference>
<dbReference type="PRINTS" id="PR00738">
    <property type="entry name" value="GLHYDRLASE20"/>
</dbReference>
<dbReference type="SUPFAM" id="SSF51445">
    <property type="entry name" value="(Trans)glycosidases"/>
    <property type="match status" value="1"/>
</dbReference>
<dbReference type="GO" id="GO:0005975">
    <property type="term" value="P:carbohydrate metabolic process"/>
    <property type="evidence" value="ECO:0007669"/>
    <property type="project" value="InterPro"/>
</dbReference>
<dbReference type="OrthoDB" id="9763537at2"/>
<sequence>MSASTDESIRQGRVETTRTTRSPMVAIIPQPLQVDSSAGGDALRLEGAVVVAGPSAAERRVAAHAAEVLTRAAGTQVTAVDSVPDGAPAIELRLAEDAGPAGSTSPERHTLEVSGARAVLTAAEPVGLFDAVQTLRQLVTEGEQGAQVSAVVVHDAPRYAWRGLSFDVARNFFPLDQLELVIDVLASYKLNVLHLHLTDDQGWRIESPSRPELAKLSSDTSNSGKAGGHLSLADFRRLQDYAADRFVTIVPEIDLPGHTNAATAVYGELRADGQRTAKYEGMEVGFSQLTYDLPATEPFLRDVLGDIAAITDGDYVHVGGDEALTLGAEEYAKFITLLEEIVLDTGKKVIAWQEAAQADTRPETLVQYWDTRTDVAPFLAAAERGSRFIMSPGNHAYLDMKYTAEYPLGQDWAGLIELRTAYDWDPATIIPGLPADQVEGVEAAIWTETLSTRDELFDMLLPRLSATAEVAWTAPERKDWEDYRRRVASEAATWRREGLPFHESPQVDWS</sequence>
<dbReference type="Pfam" id="PF00728">
    <property type="entry name" value="Glyco_hydro_20"/>
    <property type="match status" value="2"/>
</dbReference>
<name>A0A4Q1KWA7_9CELL</name>